<proteinExistence type="inferred from homology"/>
<keyword evidence="1" id="KW-0378">Hydrolase</keyword>
<dbReference type="KEGG" id="dbc:MFMK1_001953"/>
<comment type="catalytic activity">
    <reaction evidence="7">
        <text>a medium-chain fatty acyl-CoA + H2O = a medium-chain fatty acid + CoA + H(+)</text>
        <dbReference type="Rhea" id="RHEA:68184"/>
        <dbReference type="ChEBI" id="CHEBI:15377"/>
        <dbReference type="ChEBI" id="CHEBI:15378"/>
        <dbReference type="ChEBI" id="CHEBI:57287"/>
        <dbReference type="ChEBI" id="CHEBI:59558"/>
        <dbReference type="ChEBI" id="CHEBI:90546"/>
    </reaction>
</comment>
<evidence type="ECO:0000256" key="6">
    <source>
        <dbReference type="ARBA" id="ARBA00040062"/>
    </source>
</evidence>
<evidence type="ECO:0000256" key="5">
    <source>
        <dbReference type="ARBA" id="ARBA00038894"/>
    </source>
</evidence>
<evidence type="ECO:0000256" key="2">
    <source>
        <dbReference type="ARBA" id="ARBA00035880"/>
    </source>
</evidence>
<comment type="catalytic activity">
    <reaction evidence="2">
        <text>a fatty acyl-CoA + H2O = a fatty acid + CoA + H(+)</text>
        <dbReference type="Rhea" id="RHEA:16781"/>
        <dbReference type="ChEBI" id="CHEBI:15377"/>
        <dbReference type="ChEBI" id="CHEBI:15378"/>
        <dbReference type="ChEBI" id="CHEBI:28868"/>
        <dbReference type="ChEBI" id="CHEBI:57287"/>
        <dbReference type="ChEBI" id="CHEBI:77636"/>
        <dbReference type="EC" id="3.1.2.20"/>
    </reaction>
</comment>
<feature type="domain" description="Thioesterase" evidence="8">
    <location>
        <begin position="51"/>
        <end position="123"/>
    </location>
</feature>
<reference evidence="9 10" key="1">
    <citation type="submission" date="2023-04" db="EMBL/GenBank/DDBJ databases">
        <authorList>
            <person name="Hsu D."/>
        </authorList>
    </citation>
    <scope>NUCLEOTIDE SEQUENCE [LARGE SCALE GENOMIC DNA]</scope>
    <source>
        <strain evidence="9 10">MK1</strain>
    </source>
</reference>
<protein>
    <recommendedName>
        <fullName evidence="6">Medium/long-chain acyl-CoA thioesterase YigI</fullName>
        <ecNumber evidence="5">3.1.2.20</ecNumber>
    </recommendedName>
</protein>
<dbReference type="PANTHER" id="PTHR43240">
    <property type="entry name" value="1,4-DIHYDROXY-2-NAPHTHOYL-COA THIOESTERASE 1"/>
    <property type="match status" value="1"/>
</dbReference>
<organism evidence="9 10">
    <name type="scientific">Metallumcola ferriviriculae</name>
    <dbReference type="NCBI Taxonomy" id="3039180"/>
    <lineage>
        <taxon>Bacteria</taxon>
        <taxon>Bacillati</taxon>
        <taxon>Bacillota</taxon>
        <taxon>Clostridia</taxon>
        <taxon>Neomoorellales</taxon>
        <taxon>Desulfitibacteraceae</taxon>
        <taxon>Metallumcola</taxon>
    </lineage>
</organism>
<dbReference type="Gene3D" id="3.10.129.10">
    <property type="entry name" value="Hotdog Thioesterase"/>
    <property type="match status" value="1"/>
</dbReference>
<gene>
    <name evidence="9" type="ORF">MFMK1_001953</name>
</gene>
<evidence type="ECO:0000256" key="1">
    <source>
        <dbReference type="ARBA" id="ARBA00022801"/>
    </source>
</evidence>
<evidence type="ECO:0000259" key="8">
    <source>
        <dbReference type="Pfam" id="PF03061"/>
    </source>
</evidence>
<dbReference type="CDD" id="cd03443">
    <property type="entry name" value="PaaI_thioesterase"/>
    <property type="match status" value="1"/>
</dbReference>
<dbReference type="Pfam" id="PF03061">
    <property type="entry name" value="4HBT"/>
    <property type="match status" value="1"/>
</dbReference>
<dbReference type="PANTHER" id="PTHR43240:SF20">
    <property type="entry name" value="MEDIUM_LONG-CHAIN ACYL-COA THIOESTERASE YIGI"/>
    <property type="match status" value="1"/>
</dbReference>
<dbReference type="InterPro" id="IPR029069">
    <property type="entry name" value="HotDog_dom_sf"/>
</dbReference>
<dbReference type="AlphaFoldDB" id="A0AAU0UQK2"/>
<keyword evidence="10" id="KW-1185">Reference proteome</keyword>
<dbReference type="SUPFAM" id="SSF54637">
    <property type="entry name" value="Thioesterase/thiol ester dehydrase-isomerase"/>
    <property type="match status" value="1"/>
</dbReference>
<name>A0AAU0UQK2_9FIRM</name>
<evidence type="ECO:0000256" key="3">
    <source>
        <dbReference type="ARBA" id="ARBA00036002"/>
    </source>
</evidence>
<dbReference type="Proteomes" id="UP001329915">
    <property type="component" value="Chromosome"/>
</dbReference>
<dbReference type="EMBL" id="CP121694">
    <property type="protein sequence ID" value="WRO22129.1"/>
    <property type="molecule type" value="Genomic_DNA"/>
</dbReference>
<evidence type="ECO:0000313" key="9">
    <source>
        <dbReference type="EMBL" id="WRO22129.1"/>
    </source>
</evidence>
<evidence type="ECO:0000313" key="10">
    <source>
        <dbReference type="Proteomes" id="UP001329915"/>
    </source>
</evidence>
<sequence>MKAQFADYKEKVLQSFNHQGLAHTLGIEVEDFGPGWFHTKMIPSQQILQHHNYVHAGALASMADLSSGFAAYSLMSEKEEVLTVEFKINLLRPAVGEMILCRAKVLKPGKRIYVSESEVFTVNEGIKKLAAKATVTLLVVDMD</sequence>
<accession>A0AAU0UQK2</accession>
<dbReference type="InterPro" id="IPR006683">
    <property type="entry name" value="Thioestr_dom"/>
</dbReference>
<dbReference type="RefSeq" id="WP_366921549.1">
    <property type="nucleotide sequence ID" value="NZ_CP121694.1"/>
</dbReference>
<dbReference type="EC" id="3.1.2.20" evidence="5"/>
<evidence type="ECO:0000256" key="7">
    <source>
        <dbReference type="ARBA" id="ARBA00048062"/>
    </source>
</evidence>
<comment type="catalytic activity">
    <reaction evidence="3">
        <text>a long-chain fatty acyl-CoA + H2O = a long-chain fatty acid + CoA + H(+)</text>
        <dbReference type="Rhea" id="RHEA:67680"/>
        <dbReference type="ChEBI" id="CHEBI:15377"/>
        <dbReference type="ChEBI" id="CHEBI:15378"/>
        <dbReference type="ChEBI" id="CHEBI:57287"/>
        <dbReference type="ChEBI" id="CHEBI:57560"/>
        <dbReference type="ChEBI" id="CHEBI:83139"/>
    </reaction>
</comment>
<comment type="similarity">
    <text evidence="4">Belongs to the YigI thioesterase family.</text>
</comment>
<evidence type="ECO:0000256" key="4">
    <source>
        <dbReference type="ARBA" id="ARBA00038381"/>
    </source>
</evidence>
<dbReference type="GO" id="GO:0047617">
    <property type="term" value="F:fatty acyl-CoA hydrolase activity"/>
    <property type="evidence" value="ECO:0007669"/>
    <property type="project" value="UniProtKB-EC"/>
</dbReference>
<dbReference type="InterPro" id="IPR003736">
    <property type="entry name" value="PAAI_dom"/>
</dbReference>
<dbReference type="NCBIfam" id="TIGR00369">
    <property type="entry name" value="unchar_dom_1"/>
    <property type="match status" value="1"/>
</dbReference>